<gene>
    <name evidence="1" type="ORF">UFOVP464_1</name>
</gene>
<accession>A0A6J5MJR6</accession>
<organism evidence="1">
    <name type="scientific">uncultured Caudovirales phage</name>
    <dbReference type="NCBI Taxonomy" id="2100421"/>
    <lineage>
        <taxon>Viruses</taxon>
        <taxon>Duplodnaviria</taxon>
        <taxon>Heunggongvirae</taxon>
        <taxon>Uroviricota</taxon>
        <taxon>Caudoviricetes</taxon>
        <taxon>Peduoviridae</taxon>
        <taxon>Maltschvirus</taxon>
        <taxon>Maltschvirus maltsch</taxon>
    </lineage>
</organism>
<dbReference type="EMBL" id="LR796430">
    <property type="protein sequence ID" value="CAB4143829.1"/>
    <property type="molecule type" value="Genomic_DNA"/>
</dbReference>
<protein>
    <submittedName>
        <fullName evidence="1">Uncharacterized protein</fullName>
    </submittedName>
</protein>
<proteinExistence type="predicted"/>
<sequence>RVTVRATSILNGFATTLKDVKVEVTKIRGVARSSATGSVACSTGKTTEQGDVYQVRVSVPLFLGSPMVKLSYDFVTYTK</sequence>
<reference evidence="1" key="1">
    <citation type="submission" date="2020-04" db="EMBL/GenBank/DDBJ databases">
        <authorList>
            <person name="Chiriac C."/>
            <person name="Salcher M."/>
            <person name="Ghai R."/>
            <person name="Kavagutti S V."/>
        </authorList>
    </citation>
    <scope>NUCLEOTIDE SEQUENCE</scope>
</reference>
<name>A0A6J5MJR6_9CAUD</name>
<evidence type="ECO:0000313" key="1">
    <source>
        <dbReference type="EMBL" id="CAB4143829.1"/>
    </source>
</evidence>
<feature type="non-terminal residue" evidence="1">
    <location>
        <position position="1"/>
    </location>
</feature>